<name>A0A9C7PZ00_9RHOD</name>
<evidence type="ECO:0000313" key="7">
    <source>
        <dbReference type="Proteomes" id="UP001061958"/>
    </source>
</evidence>
<dbReference type="Proteomes" id="UP001061958">
    <property type="component" value="Unassembled WGS sequence"/>
</dbReference>
<dbReference type="InterPro" id="IPR006910">
    <property type="entry name" value="Rad21_Rec8_N"/>
</dbReference>
<dbReference type="InterPro" id="IPR036390">
    <property type="entry name" value="WH_DNA-bd_sf"/>
</dbReference>
<evidence type="ECO:0000259" key="5">
    <source>
        <dbReference type="Pfam" id="PF04825"/>
    </source>
</evidence>
<evidence type="ECO:0000313" key="6">
    <source>
        <dbReference type="EMBL" id="GJQ13498.1"/>
    </source>
</evidence>
<sequence length="596" mass="67610">MFYSTEILTKKGPLGRVWLAATIGKERIQKKFALDVSISSLCAEVLRPPNPYALRLSAQLMIGICRIFEKKCSIVFVSANDTIHQLSRLDSGIRKTTDTFSDPSTGQINLTKGTANLENITLTSRTMPYPPEIGRLLQSVENNIQFLGHENLLQSLLVDTRPDAILFEEELLNMTLGSSLESQRIAVLKEGPKNASDTDEPAKLPNSLVMDTEAYDIQRMRSFSFLQANPNDITLRTDDLDNSLDHSEISHLSMSCLLDDDLHQHLDMSIWSPPSERRLSEPELGRYSYISLHDNETRELFAQGELLMENNTQKSADEQEKFPMTIEKERIKKQSQFRQDIKTELTTRYLKACLNNTKDTIVPLHQERKQVLQTWLEEETILPLLIDFCDVTLLKPPPNIHFFHFESKLTDRSFTEKRKRYSEALSGSVMLPGDLQMSTDEPEMLRFDGTSATKRKKTSVSTAETFRTETRSYHSNLSIEDLVPETYLPAEEGYLVAPRTSFEEVGSVATLPLITEKPRATQEDASSDPLSLAAFNILQRDYFSQADAVSFQQIAKGGTRSSAAKIFYYLLVLKTFQQIHVEQEAPFGHIVIRPVQ</sequence>
<dbReference type="AlphaFoldDB" id="A0A9C7PZ00"/>
<dbReference type="OrthoDB" id="10071381at2759"/>
<organism evidence="6 7">
    <name type="scientific">Galdieria partita</name>
    <dbReference type="NCBI Taxonomy" id="83374"/>
    <lineage>
        <taxon>Eukaryota</taxon>
        <taxon>Rhodophyta</taxon>
        <taxon>Bangiophyceae</taxon>
        <taxon>Galdieriales</taxon>
        <taxon>Galdieriaceae</taxon>
        <taxon>Galdieria</taxon>
    </lineage>
</organism>
<protein>
    <submittedName>
        <fullName evidence="6">Uncharacterized protein</fullName>
    </submittedName>
</protein>
<comment type="subcellular location">
    <subcellularLocation>
        <location evidence="1">Nucleus</location>
    </subcellularLocation>
</comment>
<evidence type="ECO:0000259" key="4">
    <source>
        <dbReference type="Pfam" id="PF04824"/>
    </source>
</evidence>
<reference evidence="6" key="1">
    <citation type="journal article" date="2022" name="Proc. Natl. Acad. Sci. U.S.A.">
        <title>Life cycle and functional genomics of the unicellular red alga Galdieria for elucidating algal and plant evolution and industrial use.</title>
        <authorList>
            <person name="Hirooka S."/>
            <person name="Itabashi T."/>
            <person name="Ichinose T.M."/>
            <person name="Onuma R."/>
            <person name="Fujiwara T."/>
            <person name="Yamashita S."/>
            <person name="Jong L.W."/>
            <person name="Tomita R."/>
            <person name="Iwane A.H."/>
            <person name="Miyagishima S.Y."/>
        </authorList>
    </citation>
    <scope>NUCLEOTIDE SEQUENCE</scope>
    <source>
        <strain evidence="6">NBRC 102759</strain>
    </source>
</reference>
<evidence type="ECO:0000256" key="2">
    <source>
        <dbReference type="ARBA" id="ARBA00009870"/>
    </source>
</evidence>
<comment type="caution">
    <text evidence="6">The sequence shown here is derived from an EMBL/GenBank/DDBJ whole genome shotgun (WGS) entry which is preliminary data.</text>
</comment>
<keyword evidence="3" id="KW-0539">Nucleus</keyword>
<reference evidence="6" key="2">
    <citation type="submission" date="2022-01" db="EMBL/GenBank/DDBJ databases">
        <authorList>
            <person name="Hirooka S."/>
            <person name="Miyagishima S.Y."/>
        </authorList>
    </citation>
    <scope>NUCLEOTIDE SEQUENCE</scope>
    <source>
        <strain evidence="6">NBRC 102759</strain>
    </source>
</reference>
<gene>
    <name evidence="6" type="ORF">GpartN1_g5289.t1</name>
</gene>
<dbReference type="InterPro" id="IPR006909">
    <property type="entry name" value="Rad21/Rec8_C_eu"/>
</dbReference>
<dbReference type="PANTHER" id="PTHR12585:SF69">
    <property type="entry name" value="FI11703P"/>
    <property type="match status" value="1"/>
</dbReference>
<comment type="similarity">
    <text evidence="2">Belongs to the rad21 family.</text>
</comment>
<dbReference type="SUPFAM" id="SSF46785">
    <property type="entry name" value="Winged helix' DNA-binding domain"/>
    <property type="match status" value="1"/>
</dbReference>
<dbReference type="Pfam" id="PF04825">
    <property type="entry name" value="Rad21_Rec8_N"/>
    <property type="match status" value="1"/>
</dbReference>
<dbReference type="GO" id="GO:0003682">
    <property type="term" value="F:chromatin binding"/>
    <property type="evidence" value="ECO:0007669"/>
    <property type="project" value="TreeGrafter"/>
</dbReference>
<proteinExistence type="inferred from homology"/>
<dbReference type="InterPro" id="IPR023093">
    <property type="entry name" value="ScpA-like_C"/>
</dbReference>
<accession>A0A9C7PZ00</accession>
<dbReference type="PANTHER" id="PTHR12585">
    <property type="entry name" value="SCC1 / RAD21 FAMILY MEMBER"/>
    <property type="match status" value="1"/>
</dbReference>
<evidence type="ECO:0000256" key="3">
    <source>
        <dbReference type="ARBA" id="ARBA00023242"/>
    </source>
</evidence>
<dbReference type="GO" id="GO:0007062">
    <property type="term" value="P:sister chromatid cohesion"/>
    <property type="evidence" value="ECO:0007669"/>
    <property type="project" value="InterPro"/>
</dbReference>
<feature type="domain" description="Rad21/Rec8-like protein N-terminal" evidence="5">
    <location>
        <begin position="1"/>
        <end position="90"/>
    </location>
</feature>
<dbReference type="Pfam" id="PF04824">
    <property type="entry name" value="Rad21_Rec8"/>
    <property type="match status" value="1"/>
</dbReference>
<dbReference type="GO" id="GO:1990414">
    <property type="term" value="P:replication-born double-strand break repair via sister chromatid exchange"/>
    <property type="evidence" value="ECO:0007669"/>
    <property type="project" value="TreeGrafter"/>
</dbReference>
<keyword evidence="7" id="KW-1185">Reference proteome</keyword>
<evidence type="ECO:0000256" key="1">
    <source>
        <dbReference type="ARBA" id="ARBA00004123"/>
    </source>
</evidence>
<dbReference type="InterPro" id="IPR039781">
    <property type="entry name" value="Rad21/Rec8-like"/>
</dbReference>
<dbReference type="GO" id="GO:0005634">
    <property type="term" value="C:nucleus"/>
    <property type="evidence" value="ECO:0007669"/>
    <property type="project" value="UniProtKB-SubCell"/>
</dbReference>
<dbReference type="EMBL" id="BQMJ01000044">
    <property type="protein sequence ID" value="GJQ13498.1"/>
    <property type="molecule type" value="Genomic_DNA"/>
</dbReference>
<dbReference type="GO" id="GO:0008278">
    <property type="term" value="C:cohesin complex"/>
    <property type="evidence" value="ECO:0007669"/>
    <property type="project" value="InterPro"/>
</dbReference>
<dbReference type="Gene3D" id="1.10.10.580">
    <property type="entry name" value="Structural maintenance of chromosome 1. Chain E"/>
    <property type="match status" value="1"/>
</dbReference>
<feature type="domain" description="Rad21/Rec8-like protein C-terminal eukaryotic" evidence="4">
    <location>
        <begin position="546"/>
        <end position="594"/>
    </location>
</feature>